<keyword evidence="3" id="KW-1185">Reference proteome</keyword>
<proteinExistence type="predicted"/>
<dbReference type="AlphaFoldDB" id="A0A9W5WU10"/>
<evidence type="ECO:0000313" key="3">
    <source>
        <dbReference type="Proteomes" id="UP001057455"/>
    </source>
</evidence>
<feature type="transmembrane region" description="Helical" evidence="1">
    <location>
        <begin position="462"/>
        <end position="481"/>
    </location>
</feature>
<dbReference type="EMBL" id="BLIY01000003">
    <property type="protein sequence ID" value="GFE52782.1"/>
    <property type="molecule type" value="Genomic_DNA"/>
</dbReference>
<keyword evidence="1" id="KW-1133">Transmembrane helix</keyword>
<comment type="caution">
    <text evidence="2">The sequence shown here is derived from an EMBL/GenBank/DDBJ whole genome shotgun (WGS) entry which is preliminary data.</text>
</comment>
<accession>A0A9W5WU10</accession>
<gene>
    <name evidence="2" type="ORF">BaOVIS_001860</name>
</gene>
<keyword evidence="1" id="KW-0812">Transmembrane</keyword>
<name>A0A9W5WU10_BABOV</name>
<keyword evidence="1" id="KW-0472">Membrane</keyword>
<reference evidence="2" key="1">
    <citation type="submission" date="2019-12" db="EMBL/GenBank/DDBJ databases">
        <title>Genome sequence of Babesia ovis.</title>
        <authorList>
            <person name="Yamagishi J."/>
            <person name="Sevinc F."/>
            <person name="Xuan X."/>
        </authorList>
    </citation>
    <scope>NUCLEOTIDE SEQUENCE</scope>
    <source>
        <strain evidence="2">Selcuk</strain>
    </source>
</reference>
<evidence type="ECO:0000256" key="1">
    <source>
        <dbReference type="SAM" id="Phobius"/>
    </source>
</evidence>
<protein>
    <submittedName>
        <fullName evidence="2">Variant erythrocyte surface antigen alpha subunit, putative</fullName>
    </submittedName>
</protein>
<evidence type="ECO:0000313" key="2">
    <source>
        <dbReference type="EMBL" id="GFE52782.1"/>
    </source>
</evidence>
<organism evidence="2 3">
    <name type="scientific">Babesia ovis</name>
    <dbReference type="NCBI Taxonomy" id="5869"/>
    <lineage>
        <taxon>Eukaryota</taxon>
        <taxon>Sar</taxon>
        <taxon>Alveolata</taxon>
        <taxon>Apicomplexa</taxon>
        <taxon>Aconoidasida</taxon>
        <taxon>Piroplasmida</taxon>
        <taxon>Babesiidae</taxon>
        <taxon>Babesia</taxon>
    </lineage>
</organism>
<sequence length="544" mass="61039">MQFWFSYPMSETQSYYLLQDCLVGLYYQLYFLRLQCNADRQTFGGDGFGWAFCRYGDGVNGDKCGSWICPKAGAAGNEESKNYAKTLKDHTESCGTGNASPSPLQAFLTDCLKGFTCDVVRKYSTKDYKYPEFLEHRGHCPPGQYCPIPMGFRECFKKGTEGQSQAAAGQGNGMSGLGINAICAHYANDDLTDSCLYQITRCICSLTRRVPRSTGTLYGFFYGLGQVAFHSTEGQKKFKPKLIDELNCCPGWRDPECLMKAVMDWTETDHKDKHKKTQDQGNYTLGSLHACNNNTSDLTCGDYLRPLTGYLYNCLATQFCETYVSWIVHLTYRLRDGLESLLKEFRKIDCSKSGCTGKGGKGQCQCPSSGCKKGTHGITTSGSNPKGCCCESVADCVGVHGVFYRFGFSYKFAFRLAGKSGKTDKKRTCSQFVDRLKKVIIEGTYYKELQTQLRKFIYTTRALFGVYIGVYWLAVMGYLLWSMTVNLDLVHIQSHWRSPSSFLVPLQRILADGSRNMKRVCTIGYFQENTGDRLLSQGVSDVYL</sequence>
<dbReference type="OrthoDB" id="365890at2759"/>
<dbReference type="Proteomes" id="UP001057455">
    <property type="component" value="Unassembled WGS sequence"/>
</dbReference>